<protein>
    <recommendedName>
        <fullName evidence="9">Inactive heme oxygenase 2, chloroplastic</fullName>
    </recommendedName>
</protein>
<sequence length="327" mass="37388">MAMCHALRNSLFTSSQLKLIIPTENKRHSSKLRRGIMCCSPSNSTPSSSVSTTNTTTSNLGPPIIKKRKRYRKPYPGEKQGITEEMRFVAMRLRNLEGKNIRESDNSDDDDDDSQNSQDCNVSKEEENTGEEGEGDGESWVPSMEGFIKYLVDSRLVFDTIERIVDKSDDVSYVYFRKTGLERSEGLAKDLEWFSQHDIAIPEPSTPGVSYAKYLEDLAEKSAPLFLCHFYNIYFSHIASGQVIARQVCWLDYICVFRLLFVVISFMETKLIDLRIALPSLIFLCPDKTSLKLIYCAQLKIYGWSIICIRLSNCNNYYCSIYILQVK</sequence>
<evidence type="ECO:0000256" key="1">
    <source>
        <dbReference type="ARBA" id="ARBA00004229"/>
    </source>
</evidence>
<evidence type="ECO:0000256" key="3">
    <source>
        <dbReference type="ARBA" id="ARBA00022528"/>
    </source>
</evidence>
<organism evidence="8">
    <name type="scientific">Manihot esculenta</name>
    <name type="common">Cassava</name>
    <name type="synonym">Jatropha manihot</name>
    <dbReference type="NCBI Taxonomy" id="3983"/>
    <lineage>
        <taxon>Eukaryota</taxon>
        <taxon>Viridiplantae</taxon>
        <taxon>Streptophyta</taxon>
        <taxon>Embryophyta</taxon>
        <taxon>Tracheophyta</taxon>
        <taxon>Spermatophyta</taxon>
        <taxon>Magnoliopsida</taxon>
        <taxon>eudicotyledons</taxon>
        <taxon>Gunneridae</taxon>
        <taxon>Pentapetalae</taxon>
        <taxon>rosids</taxon>
        <taxon>fabids</taxon>
        <taxon>Malpighiales</taxon>
        <taxon>Euphorbiaceae</taxon>
        <taxon>Crotonoideae</taxon>
        <taxon>Manihoteae</taxon>
        <taxon>Manihot</taxon>
    </lineage>
</organism>
<evidence type="ECO:0000256" key="4">
    <source>
        <dbReference type="ARBA" id="ARBA00022531"/>
    </source>
</evidence>
<dbReference type="GO" id="GO:0006788">
    <property type="term" value="P:heme oxidation"/>
    <property type="evidence" value="ECO:0007669"/>
    <property type="project" value="InterPro"/>
</dbReference>
<dbReference type="GO" id="GO:0015979">
    <property type="term" value="P:photosynthesis"/>
    <property type="evidence" value="ECO:0007669"/>
    <property type="project" value="UniProtKB-KW"/>
</dbReference>
<evidence type="ECO:0000256" key="2">
    <source>
        <dbReference type="ARBA" id="ARBA00006134"/>
    </source>
</evidence>
<keyword evidence="3" id="KW-0150">Chloroplast</keyword>
<feature type="compositionally biased region" description="Low complexity" evidence="7">
    <location>
        <begin position="40"/>
        <end position="64"/>
    </location>
</feature>
<dbReference type="AlphaFoldDB" id="A0A2C9U089"/>
<dbReference type="GO" id="GO:0004392">
    <property type="term" value="F:heme oxygenase (decyclizing) activity"/>
    <property type="evidence" value="ECO:0007669"/>
    <property type="project" value="InterPro"/>
</dbReference>
<dbReference type="GO" id="GO:0009507">
    <property type="term" value="C:chloroplast"/>
    <property type="evidence" value="ECO:0007669"/>
    <property type="project" value="UniProtKB-SubCell"/>
</dbReference>
<feature type="region of interest" description="Disordered" evidence="7">
    <location>
        <begin position="36"/>
        <end position="79"/>
    </location>
</feature>
<dbReference type="CDD" id="cd19165">
    <property type="entry name" value="HemeO"/>
    <property type="match status" value="1"/>
</dbReference>
<evidence type="ECO:0000256" key="7">
    <source>
        <dbReference type="SAM" id="MobiDB-lite"/>
    </source>
</evidence>
<comment type="subcellular location">
    <subcellularLocation>
        <location evidence="1">Plastid</location>
        <location evidence="1">Chloroplast</location>
    </subcellularLocation>
</comment>
<dbReference type="PANTHER" id="PTHR35703:SF1">
    <property type="entry name" value="INACTIVE HEME OXYGENASE 2, CHLOROPLASTIC-RELATED"/>
    <property type="match status" value="1"/>
</dbReference>
<accession>A0A2C9U089</accession>
<keyword evidence="5" id="KW-0934">Plastid</keyword>
<dbReference type="EMBL" id="CM004404">
    <property type="protein sequence ID" value="OAY22879.1"/>
    <property type="molecule type" value="Genomic_DNA"/>
</dbReference>
<proteinExistence type="inferred from homology"/>
<evidence type="ECO:0000313" key="8">
    <source>
        <dbReference type="EMBL" id="OAY22879.1"/>
    </source>
</evidence>
<evidence type="ECO:0000256" key="5">
    <source>
        <dbReference type="ARBA" id="ARBA00022640"/>
    </source>
</evidence>
<keyword evidence="4" id="KW-0602">Photosynthesis</keyword>
<dbReference type="Pfam" id="PF01126">
    <property type="entry name" value="Heme_oxygenase"/>
    <property type="match status" value="1"/>
</dbReference>
<dbReference type="STRING" id="3983.A0A2C9U089"/>
<feature type="compositionally biased region" description="Acidic residues" evidence="7">
    <location>
        <begin position="128"/>
        <end position="137"/>
    </location>
</feature>
<keyword evidence="6" id="KW-0809">Transit peptide</keyword>
<dbReference type="InterPro" id="IPR002051">
    <property type="entry name" value="Haem_Oase"/>
</dbReference>
<gene>
    <name evidence="8" type="ORF">MANES_18G033500</name>
</gene>
<feature type="region of interest" description="Disordered" evidence="7">
    <location>
        <begin position="99"/>
        <end position="141"/>
    </location>
</feature>
<evidence type="ECO:0000256" key="6">
    <source>
        <dbReference type="ARBA" id="ARBA00022946"/>
    </source>
</evidence>
<dbReference type="InterPro" id="IPR016053">
    <property type="entry name" value="Haem_Oase-like"/>
</dbReference>
<name>A0A2C9U089_MANES</name>
<dbReference type="SUPFAM" id="SSF48613">
    <property type="entry name" value="Heme oxygenase-like"/>
    <property type="match status" value="1"/>
</dbReference>
<dbReference type="InterPro" id="IPR016951">
    <property type="entry name" value="Haem_Oase_decyc_pln"/>
</dbReference>
<evidence type="ECO:0008006" key="9">
    <source>
        <dbReference type="Google" id="ProtNLM"/>
    </source>
</evidence>
<comment type="similarity">
    <text evidence="2">Belongs to the heme oxygenase family.</text>
</comment>
<dbReference type="Gene3D" id="1.20.910.10">
    <property type="entry name" value="Heme oxygenase-like"/>
    <property type="match status" value="1"/>
</dbReference>
<dbReference type="InterPro" id="IPR016084">
    <property type="entry name" value="Haem_Oase-like_multi-hlx"/>
</dbReference>
<dbReference type="PANTHER" id="PTHR35703">
    <property type="entry name" value="HEME OXYGENASE 1, CHLOROPLASTIC-RELATED"/>
    <property type="match status" value="1"/>
</dbReference>
<reference evidence="8" key="1">
    <citation type="submission" date="2016-02" db="EMBL/GenBank/DDBJ databases">
        <title>WGS assembly of Manihot esculenta.</title>
        <authorList>
            <person name="Bredeson J.V."/>
            <person name="Prochnik S.E."/>
            <person name="Lyons J.B."/>
            <person name="Schmutz J."/>
            <person name="Grimwood J."/>
            <person name="Vrebalov J."/>
            <person name="Bart R.S."/>
            <person name="Amuge T."/>
            <person name="Ferguson M.E."/>
            <person name="Green R."/>
            <person name="Putnam N."/>
            <person name="Stites J."/>
            <person name="Rounsley S."/>
            <person name="Rokhsar D.S."/>
        </authorList>
    </citation>
    <scope>NUCLEOTIDE SEQUENCE [LARGE SCALE GENOMIC DNA]</scope>
    <source>
        <tissue evidence="8">Leaf</tissue>
    </source>
</reference>